<name>A0ABM6GFC7_9BACT</name>
<feature type="transmembrane region" description="Helical" evidence="1">
    <location>
        <begin position="20"/>
        <end position="41"/>
    </location>
</feature>
<feature type="transmembrane region" description="Helical" evidence="1">
    <location>
        <begin position="129"/>
        <end position="148"/>
    </location>
</feature>
<keyword evidence="1" id="KW-0812">Transmembrane</keyword>
<dbReference type="Proteomes" id="UP000185490">
    <property type="component" value="Chromosome"/>
</dbReference>
<feature type="transmembrane region" description="Helical" evidence="1">
    <location>
        <begin position="78"/>
        <end position="100"/>
    </location>
</feature>
<gene>
    <name evidence="2" type="ORF">BW47_05990</name>
</gene>
<keyword evidence="1" id="KW-0472">Membrane</keyword>
<feature type="transmembrane region" description="Helical" evidence="1">
    <location>
        <begin position="154"/>
        <end position="172"/>
    </location>
</feature>
<protein>
    <submittedName>
        <fullName evidence="2">Uncharacterized protein</fullName>
    </submittedName>
</protein>
<feature type="transmembrane region" description="Helical" evidence="1">
    <location>
        <begin position="47"/>
        <end position="66"/>
    </location>
</feature>
<accession>A0ABM6GFC7</accession>
<sequence length="181" mass="21003">MDLSMLKKELSVKCKNGVAFLLSASVVWGIMLLIVLSNFEINTKNSLILWSTALLFPLAMVFSKIFKAQWKIDDNPLSILGFYLNIAQLIYYPIVVWALIKRPEEMIIFLGIITSAHLFPYGWYYSTKIYMVMSVFMSVTILFVALRLTLKTLWIIPTLMIVFLILLVILLYKDYKRKEKS</sequence>
<dbReference type="RefSeq" id="WP_012057333.1">
    <property type="nucleotide sequence ID" value="NZ_CP007389.1"/>
</dbReference>
<evidence type="ECO:0000313" key="3">
    <source>
        <dbReference type="Proteomes" id="UP000185490"/>
    </source>
</evidence>
<organism evidence="2 3">
    <name type="scientific">Thermosipho melanesiensis</name>
    <dbReference type="NCBI Taxonomy" id="46541"/>
    <lineage>
        <taxon>Bacteria</taxon>
        <taxon>Thermotogati</taxon>
        <taxon>Thermotogota</taxon>
        <taxon>Thermotogae</taxon>
        <taxon>Thermotogales</taxon>
        <taxon>Fervidobacteriaceae</taxon>
        <taxon>Thermosipho</taxon>
    </lineage>
</organism>
<keyword evidence="1" id="KW-1133">Transmembrane helix</keyword>
<dbReference type="InterPro" id="IPR053824">
    <property type="entry name" value="DUF7010"/>
</dbReference>
<reference evidence="2 3" key="1">
    <citation type="submission" date="2014-02" db="EMBL/GenBank/DDBJ databases">
        <title>Diversity of Thermotogales isolates from hydrothermal vents.</title>
        <authorList>
            <person name="Haverkamp T.H.A."/>
            <person name="Lossouarn J."/>
            <person name="Geslin C."/>
            <person name="Nesbo C.L."/>
        </authorList>
    </citation>
    <scope>NUCLEOTIDE SEQUENCE [LARGE SCALE GENOMIC DNA]</scope>
    <source>
        <strain evidence="2 3">431</strain>
    </source>
</reference>
<evidence type="ECO:0000313" key="2">
    <source>
        <dbReference type="EMBL" id="APT74071.1"/>
    </source>
</evidence>
<dbReference type="Pfam" id="PF22765">
    <property type="entry name" value="DUF7010"/>
    <property type="match status" value="1"/>
</dbReference>
<evidence type="ECO:0000256" key="1">
    <source>
        <dbReference type="SAM" id="Phobius"/>
    </source>
</evidence>
<feature type="transmembrane region" description="Helical" evidence="1">
    <location>
        <begin position="106"/>
        <end position="124"/>
    </location>
</feature>
<proteinExistence type="predicted"/>
<dbReference type="EMBL" id="CP007389">
    <property type="protein sequence ID" value="APT74071.1"/>
    <property type="molecule type" value="Genomic_DNA"/>
</dbReference>
<keyword evidence="3" id="KW-1185">Reference proteome</keyword>